<evidence type="ECO:0000313" key="2">
    <source>
        <dbReference type="EMBL" id="VVE47473.1"/>
    </source>
</evidence>
<dbReference type="InterPro" id="IPR048020">
    <property type="entry name" value="Transpos_IS3"/>
</dbReference>
<dbReference type="PANTHER" id="PTHR46889">
    <property type="entry name" value="TRANSPOSASE INSF FOR INSERTION SEQUENCE IS3B-RELATED"/>
    <property type="match status" value="1"/>
</dbReference>
<dbReference type="InterPro" id="IPR025948">
    <property type="entry name" value="HTH-like_dom"/>
</dbReference>
<dbReference type="GO" id="GO:0003676">
    <property type="term" value="F:nucleic acid binding"/>
    <property type="evidence" value="ECO:0007669"/>
    <property type="project" value="InterPro"/>
</dbReference>
<proteinExistence type="predicted"/>
<organism evidence="2 3">
    <name type="scientific">Pandoraea iniqua</name>
    <dbReference type="NCBI Taxonomy" id="2508288"/>
    <lineage>
        <taxon>Bacteria</taxon>
        <taxon>Pseudomonadati</taxon>
        <taxon>Pseudomonadota</taxon>
        <taxon>Betaproteobacteria</taxon>
        <taxon>Burkholderiales</taxon>
        <taxon>Burkholderiaceae</taxon>
        <taxon>Pandoraea</taxon>
    </lineage>
</organism>
<dbReference type="SUPFAM" id="SSF53098">
    <property type="entry name" value="Ribonuclease H-like"/>
    <property type="match status" value="2"/>
</dbReference>
<dbReference type="Gene3D" id="3.30.420.10">
    <property type="entry name" value="Ribonuclease H-like superfamily/Ribonuclease H"/>
    <property type="match status" value="1"/>
</dbReference>
<dbReference type="AlphaFoldDB" id="A0A5E4YHG3"/>
<dbReference type="InterPro" id="IPR050900">
    <property type="entry name" value="Transposase_IS3/IS150/IS904"/>
</dbReference>
<dbReference type="PANTHER" id="PTHR46889:SF4">
    <property type="entry name" value="TRANSPOSASE INSO FOR INSERTION SEQUENCE ELEMENT IS911B-RELATED"/>
    <property type="match status" value="1"/>
</dbReference>
<name>A0A5E4YHG3_9BURK</name>
<protein>
    <submittedName>
        <fullName evidence="2">IS3 family transposase</fullName>
    </submittedName>
</protein>
<dbReference type="Pfam" id="PF13276">
    <property type="entry name" value="HTH_21"/>
    <property type="match status" value="1"/>
</dbReference>
<sequence length="354" mass="40119">MCQLRRRLGTSMCVRTCSENGCEKPRQRQHQAFPGYDVMKSAQAEIERLRMEVAKLRVGRDLLKKPQPSHQGVDVKFGFMAKHRGIWPVHRMWDALGVSRSGFYAWLSRPSSQRSQDGEVLGEQARQSFMCSDRTYGIRRVWRDVLALGFRCGQHRIERLMQLQGLPARPRRQGGLPKDVGARSAIADNVLDRQFRADGPDQKWVADVTDIWTADGRLYVTAVLDLYSRRVVGWADAEQYDFAIGCSCTDDGRLETRATNAPTSASSACWPNRALHAARVGLTEVWDISKMESFFRTLKTGCTAPRSIVRVRRLAQTCSTTSNASTIRLADIRRWNTSALLNFSKLERLHLVST</sequence>
<dbReference type="NCBIfam" id="NF033516">
    <property type="entry name" value="transpos_IS3"/>
    <property type="match status" value="1"/>
</dbReference>
<keyword evidence="3" id="KW-1185">Reference proteome</keyword>
<evidence type="ECO:0000313" key="3">
    <source>
        <dbReference type="Proteomes" id="UP000333828"/>
    </source>
</evidence>
<accession>A0A5E4YHG3</accession>
<reference evidence="2 3" key="1">
    <citation type="submission" date="2019-08" db="EMBL/GenBank/DDBJ databases">
        <authorList>
            <person name="Peeters C."/>
        </authorList>
    </citation>
    <scope>NUCLEOTIDE SEQUENCE [LARGE SCALE GENOMIC DNA]</scope>
    <source>
        <strain evidence="2 3">LMG 31115</strain>
    </source>
</reference>
<dbReference type="InterPro" id="IPR036397">
    <property type="entry name" value="RNaseH_sf"/>
</dbReference>
<dbReference type="EMBL" id="CABPSI010000005">
    <property type="protein sequence ID" value="VVE47473.1"/>
    <property type="molecule type" value="Genomic_DNA"/>
</dbReference>
<gene>
    <name evidence="2" type="ORF">PIN31115_04467</name>
</gene>
<dbReference type="Proteomes" id="UP000333828">
    <property type="component" value="Unassembled WGS sequence"/>
</dbReference>
<evidence type="ECO:0000259" key="1">
    <source>
        <dbReference type="Pfam" id="PF13276"/>
    </source>
</evidence>
<feature type="domain" description="HTH-like" evidence="1">
    <location>
        <begin position="121"/>
        <end position="173"/>
    </location>
</feature>
<dbReference type="InterPro" id="IPR012337">
    <property type="entry name" value="RNaseH-like_sf"/>
</dbReference>